<evidence type="ECO:0000256" key="5">
    <source>
        <dbReference type="ARBA" id="ARBA00023180"/>
    </source>
</evidence>
<proteinExistence type="inferred from homology"/>
<comment type="similarity">
    <text evidence="2">Belongs to the CREG family.</text>
</comment>
<accession>A0A7R8WGH7</accession>
<comment type="subcellular location">
    <subcellularLocation>
        <location evidence="1">Secreted</location>
    </subcellularLocation>
</comment>
<evidence type="ECO:0000256" key="3">
    <source>
        <dbReference type="ARBA" id="ARBA00022525"/>
    </source>
</evidence>
<dbReference type="GO" id="GO:0012505">
    <property type="term" value="C:endomembrane system"/>
    <property type="evidence" value="ECO:0007669"/>
    <property type="project" value="UniProtKB-ARBA"/>
</dbReference>
<sequence length="250" mass="27742">MLSSVAIVLCLLGVVGQAASVGTSDNGVPKKTDFSRFYYRVWQSLDEGVSLHDEPPPHEQVAKMARYIAHATVLMVMHFPRENVYTIHLSCSPDWASIATLSTRAPTQGLPFSNVVAISDGLSPVNDTGNGVPYMYITDMDVSAKDILENPHVSMSVTLAATDYCTLHKYDPESPLCARVIFNGIVQRLAEGSEEAELARKSLFSRHPAMENWPQDHHFYFAKIVILEVFVLDFFGGIQHLTPDEYFHPA</sequence>
<keyword evidence="3" id="KW-0964">Secreted</keyword>
<evidence type="ECO:0000256" key="1">
    <source>
        <dbReference type="ARBA" id="ARBA00004613"/>
    </source>
</evidence>
<dbReference type="AlphaFoldDB" id="A0A7R8WGH7"/>
<evidence type="ECO:0000256" key="4">
    <source>
        <dbReference type="ARBA" id="ARBA00022729"/>
    </source>
</evidence>
<feature type="domain" description="CREG-like beta-barrel" evidence="6">
    <location>
        <begin position="94"/>
        <end position="247"/>
    </location>
</feature>
<evidence type="ECO:0000256" key="2">
    <source>
        <dbReference type="ARBA" id="ARBA00009230"/>
    </source>
</evidence>
<dbReference type="Gene3D" id="2.30.110.10">
    <property type="entry name" value="Electron Transport, Fmn-binding Protein, Chain A"/>
    <property type="match status" value="1"/>
</dbReference>
<keyword evidence="4" id="KW-0732">Signal</keyword>
<dbReference type="Pfam" id="PF13883">
    <property type="entry name" value="CREG_beta-barrel"/>
    <property type="match status" value="1"/>
</dbReference>
<dbReference type="GO" id="GO:0005737">
    <property type="term" value="C:cytoplasm"/>
    <property type="evidence" value="ECO:0007669"/>
    <property type="project" value="UniProtKB-ARBA"/>
</dbReference>
<protein>
    <recommendedName>
        <fullName evidence="6">CREG-like beta-barrel domain-containing protein</fullName>
    </recommendedName>
</protein>
<dbReference type="SUPFAM" id="SSF50475">
    <property type="entry name" value="FMN-binding split barrel"/>
    <property type="match status" value="1"/>
</dbReference>
<dbReference type="OrthoDB" id="46836at2759"/>
<keyword evidence="5" id="KW-0325">Glycoprotein</keyword>
<dbReference type="FunFam" id="2.30.110.10:FF:000004">
    <property type="entry name" value="Cellular repressor of E1A-stimulated genes 1"/>
    <property type="match status" value="1"/>
</dbReference>
<organism evidence="7">
    <name type="scientific">Cyprideis torosa</name>
    <dbReference type="NCBI Taxonomy" id="163714"/>
    <lineage>
        <taxon>Eukaryota</taxon>
        <taxon>Metazoa</taxon>
        <taxon>Ecdysozoa</taxon>
        <taxon>Arthropoda</taxon>
        <taxon>Crustacea</taxon>
        <taxon>Oligostraca</taxon>
        <taxon>Ostracoda</taxon>
        <taxon>Podocopa</taxon>
        <taxon>Podocopida</taxon>
        <taxon>Cytherocopina</taxon>
        <taxon>Cytheroidea</taxon>
        <taxon>Cytherideidae</taxon>
        <taxon>Cyprideis</taxon>
    </lineage>
</organism>
<evidence type="ECO:0000259" key="6">
    <source>
        <dbReference type="Pfam" id="PF13883"/>
    </source>
</evidence>
<dbReference type="PANTHER" id="PTHR13343:SF17">
    <property type="entry name" value="CELLULAR REPRESSOR OF E1A-STIMULATED GENES, ISOFORM A"/>
    <property type="match status" value="1"/>
</dbReference>
<dbReference type="InterPro" id="IPR055343">
    <property type="entry name" value="CREG_beta-barrel"/>
</dbReference>
<evidence type="ECO:0000313" key="7">
    <source>
        <dbReference type="EMBL" id="CAD7231207.1"/>
    </source>
</evidence>
<name>A0A7R8WGH7_9CRUS</name>
<dbReference type="EMBL" id="OB663281">
    <property type="protein sequence ID" value="CAD7231207.1"/>
    <property type="molecule type" value="Genomic_DNA"/>
</dbReference>
<dbReference type="PANTHER" id="PTHR13343">
    <property type="entry name" value="CREG1 PROTEIN"/>
    <property type="match status" value="1"/>
</dbReference>
<dbReference type="GO" id="GO:0005615">
    <property type="term" value="C:extracellular space"/>
    <property type="evidence" value="ECO:0007669"/>
    <property type="project" value="TreeGrafter"/>
</dbReference>
<gene>
    <name evidence="7" type="ORF">CTOB1V02_LOCUS9059</name>
</gene>
<reference evidence="7" key="1">
    <citation type="submission" date="2020-11" db="EMBL/GenBank/DDBJ databases">
        <authorList>
            <person name="Tran Van P."/>
        </authorList>
    </citation>
    <scope>NUCLEOTIDE SEQUENCE</scope>
</reference>
<dbReference type="InterPro" id="IPR012349">
    <property type="entry name" value="Split_barrel_FMN-bd"/>
</dbReference>